<accession>A0A5N1J6M6</accession>
<evidence type="ECO:0000259" key="1">
    <source>
        <dbReference type="Pfam" id="PF01408"/>
    </source>
</evidence>
<comment type="caution">
    <text evidence="3">The sequence shown here is derived from an EMBL/GenBank/DDBJ whole genome shotgun (WGS) entry which is preliminary data.</text>
</comment>
<feature type="domain" description="Gfo/Idh/MocA-like oxidoreductase N-terminal" evidence="1">
    <location>
        <begin position="6"/>
        <end position="127"/>
    </location>
</feature>
<dbReference type="PANTHER" id="PTHR43708">
    <property type="entry name" value="CONSERVED EXPRESSED OXIDOREDUCTASE (EUROFUNG)"/>
    <property type="match status" value="1"/>
</dbReference>
<dbReference type="InterPro" id="IPR051317">
    <property type="entry name" value="Gfo/Idh/MocA_oxidoreduct"/>
</dbReference>
<reference evidence="3 4" key="1">
    <citation type="submission" date="2019-09" db="EMBL/GenBank/DDBJ databases">
        <title>Genome Sequence of Larkinella sp MA1.</title>
        <authorList>
            <person name="Srinivasan S."/>
        </authorList>
    </citation>
    <scope>NUCLEOTIDE SEQUENCE [LARGE SCALE GENOMIC DNA]</scope>
    <source>
        <strain evidence="3 4">MA1</strain>
    </source>
</reference>
<sequence>MKKQKLRIGLVGLQAGRSWAAVAHLPALRELSDHYEIVGVVNSSLESSRAAAEASAIPRAFGSIDEMAASRDIDLVVVTVRVPLHYDAVKSILSHGKHVYCEWPLGRTLAEAEELAAMARERSVVAVAGTQARVSPAIRKLSELIKTNSIGSIVSSSIHGWATPWGATISDTKNEEYLRKQDSGADLLTIPFAHTVAAACDVLGSISQLSANVHTRYPRVKALDKGTYIEADAPDYISVIASLTNGAPLSMEYTGGHSVYGDAFIWQIEGTTGQLVITASTGHTQLANLAITRYSPSRQEPDVIEIAGMDHFGPHTNVKEIYRRLASDVINGTHSAPSFEEAISLHKLIEDIRFSSRTGQRISPATLSLPRFVSQF</sequence>
<name>A0A5N1J6M6_9BACT</name>
<keyword evidence="4" id="KW-1185">Reference proteome</keyword>
<dbReference type="PANTHER" id="PTHR43708:SF1">
    <property type="entry name" value="GALACTOSE_LACTOSE METABOLISM REGULATORY PROTEIN GAL80"/>
    <property type="match status" value="1"/>
</dbReference>
<dbReference type="SUPFAM" id="SSF51735">
    <property type="entry name" value="NAD(P)-binding Rossmann-fold domains"/>
    <property type="match status" value="1"/>
</dbReference>
<evidence type="ECO:0000313" key="3">
    <source>
        <dbReference type="EMBL" id="KAA9340362.1"/>
    </source>
</evidence>
<organism evidence="3 4">
    <name type="scientific">Larkinella humicola</name>
    <dbReference type="NCBI Taxonomy" id="2607654"/>
    <lineage>
        <taxon>Bacteria</taxon>
        <taxon>Pseudomonadati</taxon>
        <taxon>Bacteroidota</taxon>
        <taxon>Cytophagia</taxon>
        <taxon>Cytophagales</taxon>
        <taxon>Spirosomataceae</taxon>
        <taxon>Larkinella</taxon>
    </lineage>
</organism>
<dbReference type="InterPro" id="IPR036291">
    <property type="entry name" value="NAD(P)-bd_dom_sf"/>
</dbReference>
<evidence type="ECO:0000259" key="2">
    <source>
        <dbReference type="Pfam" id="PF22685"/>
    </source>
</evidence>
<dbReference type="Gene3D" id="3.40.50.720">
    <property type="entry name" value="NAD(P)-binding Rossmann-like Domain"/>
    <property type="match status" value="1"/>
</dbReference>
<dbReference type="SUPFAM" id="SSF55347">
    <property type="entry name" value="Glyceraldehyde-3-phosphate dehydrogenase-like, C-terminal domain"/>
    <property type="match status" value="1"/>
</dbReference>
<dbReference type="GO" id="GO:0000166">
    <property type="term" value="F:nucleotide binding"/>
    <property type="evidence" value="ECO:0007669"/>
    <property type="project" value="InterPro"/>
</dbReference>
<protein>
    <submittedName>
        <fullName evidence="3">Gfo/Idh/MocA family oxidoreductase</fullName>
    </submittedName>
</protein>
<dbReference type="Pfam" id="PF01408">
    <property type="entry name" value="GFO_IDH_MocA"/>
    <property type="match status" value="1"/>
</dbReference>
<feature type="domain" description="Gal80p-like C-terminal" evidence="2">
    <location>
        <begin position="136"/>
        <end position="278"/>
    </location>
</feature>
<dbReference type="AlphaFoldDB" id="A0A5N1J6M6"/>
<dbReference type="InterPro" id="IPR000683">
    <property type="entry name" value="Gfo/Idh/MocA-like_OxRdtase_N"/>
</dbReference>
<dbReference type="RefSeq" id="WP_150881742.1">
    <property type="nucleotide sequence ID" value="NZ_VTWS01000018.1"/>
</dbReference>
<dbReference type="Gene3D" id="3.30.360.10">
    <property type="entry name" value="Dihydrodipicolinate Reductase, domain 2"/>
    <property type="match status" value="1"/>
</dbReference>
<proteinExistence type="predicted"/>
<gene>
    <name evidence="3" type="ORF">F0P93_31315</name>
</gene>
<dbReference type="InterPro" id="IPR055080">
    <property type="entry name" value="Gal80p-like_C"/>
</dbReference>
<evidence type="ECO:0000313" key="4">
    <source>
        <dbReference type="Proteomes" id="UP000326344"/>
    </source>
</evidence>
<dbReference type="Proteomes" id="UP000326344">
    <property type="component" value="Unassembled WGS sequence"/>
</dbReference>
<dbReference type="Pfam" id="PF22685">
    <property type="entry name" value="Gal80p_C-like"/>
    <property type="match status" value="1"/>
</dbReference>
<dbReference type="EMBL" id="VTWS01000018">
    <property type="protein sequence ID" value="KAA9340362.1"/>
    <property type="molecule type" value="Genomic_DNA"/>
</dbReference>